<evidence type="ECO:0000256" key="5">
    <source>
        <dbReference type="ARBA" id="ARBA00022443"/>
    </source>
</evidence>
<evidence type="ECO:0000256" key="2">
    <source>
        <dbReference type="ARBA" id="ARBA00009666"/>
    </source>
</evidence>
<evidence type="ECO:0000256" key="7">
    <source>
        <dbReference type="PROSITE-ProRule" id="PRU00192"/>
    </source>
</evidence>
<sequence>MRDLEEVPVDYARVLHDHSASPDEPGQVSFAKDDILDILNNTGDSWQVRKGDGTVGIIPSNLLVLFFGDLDPSTMLERLLLSRLRHQHTPSIDKTPSHIQSNGIPPATQFEAGPALMISPATVSVLFKAETLHSYTRQDPEDLSFDKGVVLDILDTDDEWWEARAPDGTIGVVPSNFMRTLEEAPTLGEAPVLEKVPVAEETPIDYARALCDYSVSPDNFGEVSFAKNDILEILDKNGDRWQVRKGDGTVGIVPFNLLALLLGDLKPSTVLEHLLSRLRLQQLPRIHRTPSHIQFNSVPPPPTSKPEVGPTPVTPSVTVPVVFKAKALYSYVDEDPRDLTFGKGVILDILDTEDFWWRARAPDGTIGTVPSDYMCIIDEVPVGYAIALYDYSASLDVPNEVSFTKGDILDVLSTNGSCWLVQKGDGIFGSTSSSVTVAPSNLLALHSDGPDPSTIHLPAPHSIYPFRPFGKSRERAMPVDRSNWLTPQGLVRMIAHLTSPGVNSWKDREMYLVHHVVRMNEFCAKEAVTALRRRFKYGAPRAQLLAIKLWACLTHHPSKYFVSEMSSRNFLDAVEDVLVQRSTNPVVRESILEVVASVAHGSGSGNDTPFQHLWRKYKSPDLPEEGVPLADDHPIFILVNFPEAQFSDSSHPATAQALFKAKARYSYTASRPSDISFTKGTTLDILVNGCPWSVARTPDGTVGTVHSHFVQMFPGFVMDPWDSLPEEPNSHARDDSHPAVGAIE</sequence>
<dbReference type="Pfam" id="PF00790">
    <property type="entry name" value="VHS"/>
    <property type="match status" value="1"/>
</dbReference>
<dbReference type="Pfam" id="PF07653">
    <property type="entry name" value="SH3_2"/>
    <property type="match status" value="2"/>
</dbReference>
<feature type="non-terminal residue" evidence="11">
    <location>
        <position position="744"/>
    </location>
</feature>
<feature type="compositionally biased region" description="Basic and acidic residues" evidence="8">
    <location>
        <begin position="728"/>
        <end position="737"/>
    </location>
</feature>
<reference evidence="11 12" key="1">
    <citation type="submission" date="2024-05" db="EMBL/GenBank/DDBJ databases">
        <title>A draft genome resource for the thread blight pathogen Marasmius tenuissimus strain MS-2.</title>
        <authorList>
            <person name="Yulfo-Soto G.E."/>
            <person name="Baruah I.K."/>
            <person name="Amoako-Attah I."/>
            <person name="Bukari Y."/>
            <person name="Meinhardt L.W."/>
            <person name="Bailey B.A."/>
            <person name="Cohen S.P."/>
        </authorList>
    </citation>
    <scope>NUCLEOTIDE SEQUENCE [LARGE SCALE GENOMIC DNA]</scope>
    <source>
        <strain evidence="11 12">MS-2</strain>
    </source>
</reference>
<keyword evidence="11" id="KW-0812">Transmembrane</keyword>
<evidence type="ECO:0000256" key="4">
    <source>
        <dbReference type="ARBA" id="ARBA00018978"/>
    </source>
</evidence>
<dbReference type="SUPFAM" id="SSF50044">
    <property type="entry name" value="SH3-domain"/>
    <property type="match status" value="6"/>
</dbReference>
<dbReference type="InterPro" id="IPR008942">
    <property type="entry name" value="ENTH_VHS"/>
</dbReference>
<feature type="domain" description="SH3" evidence="9">
    <location>
        <begin position="124"/>
        <end position="183"/>
    </location>
</feature>
<evidence type="ECO:0000313" key="12">
    <source>
        <dbReference type="Proteomes" id="UP001437256"/>
    </source>
</evidence>
<comment type="caution">
    <text evidence="11">The sequence shown here is derived from an EMBL/GenBank/DDBJ whole genome shotgun (WGS) entry which is preliminary data.</text>
</comment>
<feature type="region of interest" description="Disordered" evidence="8">
    <location>
        <begin position="291"/>
        <end position="311"/>
    </location>
</feature>
<dbReference type="Gene3D" id="2.30.30.40">
    <property type="entry name" value="SH3 Domains"/>
    <property type="match status" value="6"/>
</dbReference>
<feature type="domain" description="SH3" evidence="9">
    <location>
        <begin position="320"/>
        <end position="379"/>
    </location>
</feature>
<comment type="similarity">
    <text evidence="2">Belongs to the STAM family.</text>
</comment>
<keyword evidence="12" id="KW-1185">Reference proteome</keyword>
<dbReference type="Gene3D" id="1.25.40.90">
    <property type="match status" value="1"/>
</dbReference>
<feature type="region of interest" description="Disordered" evidence="8">
    <location>
        <begin position="724"/>
        <end position="744"/>
    </location>
</feature>
<keyword evidence="6" id="KW-0967">Endosome</keyword>
<keyword evidence="11" id="KW-0472">Membrane</keyword>
<name>A0ABR2Z7B3_9AGAR</name>
<evidence type="ECO:0000256" key="3">
    <source>
        <dbReference type="ARBA" id="ARBA00017923"/>
    </source>
</evidence>
<accession>A0ABR2Z7B3</accession>
<evidence type="ECO:0000313" key="11">
    <source>
        <dbReference type="EMBL" id="KAL0057158.1"/>
    </source>
</evidence>
<dbReference type="SMART" id="SM00326">
    <property type="entry name" value="SH3"/>
    <property type="match status" value="6"/>
</dbReference>
<feature type="domain" description="VHS" evidence="10">
    <location>
        <begin position="516"/>
        <end position="595"/>
    </location>
</feature>
<dbReference type="PROSITE" id="PS50002">
    <property type="entry name" value="SH3"/>
    <property type="match status" value="6"/>
</dbReference>
<dbReference type="InterPro" id="IPR001452">
    <property type="entry name" value="SH3_domain"/>
</dbReference>
<feature type="domain" description="SH3" evidence="9">
    <location>
        <begin position="7"/>
        <end position="68"/>
    </location>
</feature>
<dbReference type="InterPro" id="IPR036028">
    <property type="entry name" value="SH3-like_dom_sf"/>
</dbReference>
<keyword evidence="5 7" id="KW-0728">SH3 domain</keyword>
<feature type="domain" description="SH3" evidence="9">
    <location>
        <begin position="202"/>
        <end position="263"/>
    </location>
</feature>
<evidence type="ECO:0000256" key="8">
    <source>
        <dbReference type="SAM" id="MobiDB-lite"/>
    </source>
</evidence>
<evidence type="ECO:0000256" key="1">
    <source>
        <dbReference type="ARBA" id="ARBA00004125"/>
    </source>
</evidence>
<evidence type="ECO:0000259" key="9">
    <source>
        <dbReference type="PROSITE" id="PS50002"/>
    </source>
</evidence>
<comment type="subcellular location">
    <subcellularLocation>
        <location evidence="1">Endosome membrane</location>
        <topology evidence="1">Peripheral membrane protein</topology>
        <orientation evidence="1">Cytoplasmic side</orientation>
    </subcellularLocation>
</comment>
<dbReference type="SUPFAM" id="SSF48464">
    <property type="entry name" value="ENTH/VHS domain"/>
    <property type="match status" value="1"/>
</dbReference>
<proteinExistence type="inferred from homology"/>
<dbReference type="Pfam" id="PF00018">
    <property type="entry name" value="SH3_1"/>
    <property type="match status" value="3"/>
</dbReference>
<dbReference type="InterPro" id="IPR002014">
    <property type="entry name" value="VHS_dom"/>
</dbReference>
<protein>
    <recommendedName>
        <fullName evidence="3">Class E vacuolar protein-sorting machinery protein HSE1</fullName>
    </recommendedName>
    <alternativeName>
        <fullName evidence="4">Class E vacuolar protein-sorting machinery protein hse1</fullName>
    </alternativeName>
</protein>
<evidence type="ECO:0000256" key="6">
    <source>
        <dbReference type="ARBA" id="ARBA00022753"/>
    </source>
</evidence>
<dbReference type="PROSITE" id="PS50179">
    <property type="entry name" value="VHS"/>
    <property type="match status" value="1"/>
</dbReference>
<feature type="domain" description="SH3" evidence="9">
    <location>
        <begin position="656"/>
        <end position="715"/>
    </location>
</feature>
<dbReference type="PANTHER" id="PTHR15735">
    <property type="entry name" value="FCH AND DOUBLE SH3 DOMAINS PROTEIN"/>
    <property type="match status" value="1"/>
</dbReference>
<organism evidence="11 12">
    <name type="scientific">Marasmius tenuissimus</name>
    <dbReference type="NCBI Taxonomy" id="585030"/>
    <lineage>
        <taxon>Eukaryota</taxon>
        <taxon>Fungi</taxon>
        <taxon>Dikarya</taxon>
        <taxon>Basidiomycota</taxon>
        <taxon>Agaricomycotina</taxon>
        <taxon>Agaricomycetes</taxon>
        <taxon>Agaricomycetidae</taxon>
        <taxon>Agaricales</taxon>
        <taxon>Marasmiineae</taxon>
        <taxon>Marasmiaceae</taxon>
        <taxon>Marasmius</taxon>
    </lineage>
</organism>
<dbReference type="Proteomes" id="UP001437256">
    <property type="component" value="Unassembled WGS sequence"/>
</dbReference>
<dbReference type="PANTHER" id="PTHR15735:SF21">
    <property type="entry name" value="PROTEIN NERVOUS WRECK"/>
    <property type="match status" value="1"/>
</dbReference>
<feature type="domain" description="SH3" evidence="9">
    <location>
        <begin position="380"/>
        <end position="441"/>
    </location>
</feature>
<gene>
    <name evidence="11" type="primary">SHO1_5</name>
    <name evidence="11" type="ORF">AAF712_016210</name>
</gene>
<evidence type="ECO:0000259" key="10">
    <source>
        <dbReference type="PROSITE" id="PS50179"/>
    </source>
</evidence>
<dbReference type="EMBL" id="JBBXMP010000659">
    <property type="protein sequence ID" value="KAL0057158.1"/>
    <property type="molecule type" value="Genomic_DNA"/>
</dbReference>